<evidence type="ECO:0000313" key="4">
    <source>
        <dbReference type="Proteomes" id="UP000198832"/>
    </source>
</evidence>
<dbReference type="OrthoDB" id="181455at2"/>
<keyword evidence="1" id="KW-0472">Membrane</keyword>
<accession>A0A1I1G0V5</accession>
<keyword evidence="1" id="KW-1133">Transmembrane helix</keyword>
<dbReference type="InterPro" id="IPR025196">
    <property type="entry name" value="DUF4126"/>
</dbReference>
<evidence type="ECO:0000313" key="3">
    <source>
        <dbReference type="EMBL" id="SFC05165.1"/>
    </source>
</evidence>
<proteinExistence type="predicted"/>
<feature type="transmembrane region" description="Helical" evidence="1">
    <location>
        <begin position="42"/>
        <end position="60"/>
    </location>
</feature>
<dbReference type="Proteomes" id="UP000198832">
    <property type="component" value="Unassembled WGS sequence"/>
</dbReference>
<feature type="transmembrane region" description="Helical" evidence="1">
    <location>
        <begin position="157"/>
        <end position="176"/>
    </location>
</feature>
<gene>
    <name evidence="3" type="ORF">SAMN04487968_103208</name>
</gene>
<dbReference type="STRING" id="574651.SAMN04487968_103208"/>
<name>A0A1I1G0V5_9ACTN</name>
<feature type="domain" description="DUF4126" evidence="2">
    <location>
        <begin position="4"/>
        <end position="172"/>
    </location>
</feature>
<dbReference type="Pfam" id="PF13548">
    <property type="entry name" value="DUF4126"/>
    <property type="match status" value="1"/>
</dbReference>
<sequence>MDSLALTFSSGWASGVNAYLVVLVLGIADRIGDFTQIPDALGTWPVLLVAAALYATEFVADKIPYVDSTWDAISTAIRPTVAAVVGVLLAGDASSLDQAVNGVVGGGTALLSHLTKAGSRLAINASPEPFSNIIASLTEDTAVLAVVAFAIHHPHAAAAVAAVLLVGGLVVLYLLAKVVRRGWRRWKGKDRAVPA</sequence>
<protein>
    <recommendedName>
        <fullName evidence="2">DUF4126 domain-containing protein</fullName>
    </recommendedName>
</protein>
<dbReference type="RefSeq" id="WP_091121265.1">
    <property type="nucleotide sequence ID" value="NZ_FOLB01000003.1"/>
</dbReference>
<evidence type="ECO:0000259" key="2">
    <source>
        <dbReference type="Pfam" id="PF13548"/>
    </source>
</evidence>
<keyword evidence="4" id="KW-1185">Reference proteome</keyword>
<keyword evidence="1" id="KW-0812">Transmembrane</keyword>
<reference evidence="3 4" key="1">
    <citation type="submission" date="2016-10" db="EMBL/GenBank/DDBJ databases">
        <authorList>
            <person name="de Groot N.N."/>
        </authorList>
    </citation>
    <scope>NUCLEOTIDE SEQUENCE [LARGE SCALE GENOMIC DNA]</scope>
    <source>
        <strain evidence="3 4">CGMCC 1.7056</strain>
    </source>
</reference>
<organism evidence="3 4">
    <name type="scientific">Nocardioides terrae</name>
    <dbReference type="NCBI Taxonomy" id="574651"/>
    <lineage>
        <taxon>Bacteria</taxon>
        <taxon>Bacillati</taxon>
        <taxon>Actinomycetota</taxon>
        <taxon>Actinomycetes</taxon>
        <taxon>Propionibacteriales</taxon>
        <taxon>Nocardioidaceae</taxon>
        <taxon>Nocardioides</taxon>
    </lineage>
</organism>
<evidence type="ECO:0000256" key="1">
    <source>
        <dbReference type="SAM" id="Phobius"/>
    </source>
</evidence>
<dbReference type="EMBL" id="FOLB01000003">
    <property type="protein sequence ID" value="SFC05165.1"/>
    <property type="molecule type" value="Genomic_DNA"/>
</dbReference>
<dbReference type="AlphaFoldDB" id="A0A1I1G0V5"/>